<comment type="caution">
    <text evidence="1">The sequence shown here is derived from an EMBL/GenBank/DDBJ whole genome shotgun (WGS) entry which is preliminary data.</text>
</comment>
<sequence length="191" mass="21227">MEEIPITIPLSPVTDLTVISGDNNTCMSFKSIAGIFGRAYQPDVNVCGTSKERTIYHEGVHFEKVDGYNDTQSVQQVSINIETTQFVNVLETPTRGSVTGIYISKQTTTVERVNSTQSTLVGFAQLNDNLAMHTKHTTYSDSEPARHINTSMTHPEQKISINRNSIGNISNMHMYRKRKAKTVIQSSISNT</sequence>
<dbReference type="EMBL" id="MJMG01000011">
    <property type="protein sequence ID" value="OEY86398.1"/>
    <property type="molecule type" value="Genomic_DNA"/>
</dbReference>
<accession>A0A1E7QIV0</accession>
<keyword evidence="2" id="KW-1185">Reference proteome</keyword>
<organism evidence="1 2">
    <name type="scientific">Wolbachia pipientis</name>
    <dbReference type="NCBI Taxonomy" id="955"/>
    <lineage>
        <taxon>Bacteria</taxon>
        <taxon>Pseudomonadati</taxon>
        <taxon>Pseudomonadota</taxon>
        <taxon>Alphaproteobacteria</taxon>
        <taxon>Rickettsiales</taxon>
        <taxon>Anaplasmataceae</taxon>
        <taxon>Wolbachieae</taxon>
        <taxon>Wolbachia</taxon>
    </lineage>
</organism>
<evidence type="ECO:0000313" key="1">
    <source>
        <dbReference type="EMBL" id="OEY86398.1"/>
    </source>
</evidence>
<protein>
    <submittedName>
        <fullName evidence="1">Uncharacterized protein</fullName>
    </submittedName>
</protein>
<dbReference type="Proteomes" id="UP000175679">
    <property type="component" value="Unassembled WGS sequence"/>
</dbReference>
<gene>
    <name evidence="1" type="ORF">BIY23_04195</name>
</gene>
<proteinExistence type="predicted"/>
<name>A0A1E7QIV0_WOLPI</name>
<evidence type="ECO:0000313" key="2">
    <source>
        <dbReference type="Proteomes" id="UP000175679"/>
    </source>
</evidence>
<dbReference type="AlphaFoldDB" id="A0A1E7QIV0"/>
<dbReference type="RefSeq" id="WP_070065335.1">
    <property type="nucleotide sequence ID" value="NZ_MJMG01000011.1"/>
</dbReference>
<reference evidence="1 2" key="1">
    <citation type="submission" date="2016-09" db="EMBL/GenBank/DDBJ databases">
        <title>Genomic evidence for plant-parasitic nematodes as the earliest Wolbachia hosts.</title>
        <authorList>
            <person name="Brown A.M."/>
            <person name="Wasala S.K."/>
            <person name="Howe D.K."/>
            <person name="Peetz A.B."/>
            <person name="Zasada I.A."/>
            <person name="Denver D.R."/>
        </authorList>
    </citation>
    <scope>NUCLEOTIDE SEQUENCE [LARGE SCALE GENOMIC DNA]</scope>
    <source>
        <strain evidence="2">wPpe</strain>
    </source>
</reference>